<sequence>MNPTAMQTPARQRALYLSCPPALRGPPSVPHLPKRAKFPNQTYRQAYVKPPVPTQFHAAELKEGGTLGAVSMVRCVEKRLTDNVHPVHVIHKVSLPQEEGDLTEEVQGNESSPYP</sequence>
<proteinExistence type="predicted"/>
<protein>
    <submittedName>
        <fullName evidence="2">Uncharacterized protein</fullName>
    </submittedName>
</protein>
<name>A0A9Q1DTS6_CONCO</name>
<reference evidence="2" key="1">
    <citation type="journal article" date="2023" name="Science">
        <title>Genome structures resolve the early diversification of teleost fishes.</title>
        <authorList>
            <person name="Parey E."/>
            <person name="Louis A."/>
            <person name="Montfort J."/>
            <person name="Bouchez O."/>
            <person name="Roques C."/>
            <person name="Iampietro C."/>
            <person name="Lluch J."/>
            <person name="Castinel A."/>
            <person name="Donnadieu C."/>
            <person name="Desvignes T."/>
            <person name="Floi Bucao C."/>
            <person name="Jouanno E."/>
            <person name="Wen M."/>
            <person name="Mejri S."/>
            <person name="Dirks R."/>
            <person name="Jansen H."/>
            <person name="Henkel C."/>
            <person name="Chen W.J."/>
            <person name="Zahm M."/>
            <person name="Cabau C."/>
            <person name="Klopp C."/>
            <person name="Thompson A.W."/>
            <person name="Robinson-Rechavi M."/>
            <person name="Braasch I."/>
            <person name="Lecointre G."/>
            <person name="Bobe J."/>
            <person name="Postlethwait J.H."/>
            <person name="Berthelot C."/>
            <person name="Roest Crollius H."/>
            <person name="Guiguen Y."/>
        </authorList>
    </citation>
    <scope>NUCLEOTIDE SEQUENCE</scope>
    <source>
        <strain evidence="2">Concon-B</strain>
    </source>
</reference>
<evidence type="ECO:0000256" key="1">
    <source>
        <dbReference type="SAM" id="MobiDB-lite"/>
    </source>
</evidence>
<feature type="compositionally biased region" description="Polar residues" evidence="1">
    <location>
        <begin position="106"/>
        <end position="115"/>
    </location>
</feature>
<feature type="region of interest" description="Disordered" evidence="1">
    <location>
        <begin position="95"/>
        <end position="115"/>
    </location>
</feature>
<dbReference type="AlphaFoldDB" id="A0A9Q1DTS6"/>
<comment type="caution">
    <text evidence="2">The sequence shown here is derived from an EMBL/GenBank/DDBJ whole genome shotgun (WGS) entry which is preliminary data.</text>
</comment>
<accession>A0A9Q1DTS6</accession>
<dbReference type="Proteomes" id="UP001152803">
    <property type="component" value="Unassembled WGS sequence"/>
</dbReference>
<organism evidence="2 3">
    <name type="scientific">Conger conger</name>
    <name type="common">Conger eel</name>
    <name type="synonym">Muraena conger</name>
    <dbReference type="NCBI Taxonomy" id="82655"/>
    <lineage>
        <taxon>Eukaryota</taxon>
        <taxon>Metazoa</taxon>
        <taxon>Chordata</taxon>
        <taxon>Craniata</taxon>
        <taxon>Vertebrata</taxon>
        <taxon>Euteleostomi</taxon>
        <taxon>Actinopterygii</taxon>
        <taxon>Neopterygii</taxon>
        <taxon>Teleostei</taxon>
        <taxon>Anguilliformes</taxon>
        <taxon>Congridae</taxon>
        <taxon>Conger</taxon>
    </lineage>
</organism>
<evidence type="ECO:0000313" key="3">
    <source>
        <dbReference type="Proteomes" id="UP001152803"/>
    </source>
</evidence>
<gene>
    <name evidence="2" type="ORF">COCON_G00041800</name>
</gene>
<evidence type="ECO:0000313" key="2">
    <source>
        <dbReference type="EMBL" id="KAJ8281661.1"/>
    </source>
</evidence>
<dbReference type="EMBL" id="JAFJMO010000003">
    <property type="protein sequence ID" value="KAJ8281661.1"/>
    <property type="molecule type" value="Genomic_DNA"/>
</dbReference>
<keyword evidence="3" id="KW-1185">Reference proteome</keyword>